<dbReference type="AlphaFoldDB" id="A0AAN6PY90"/>
<reference evidence="1" key="2">
    <citation type="submission" date="2023-05" db="EMBL/GenBank/DDBJ databases">
        <authorList>
            <consortium name="Lawrence Berkeley National Laboratory"/>
            <person name="Steindorff A."/>
            <person name="Hensen N."/>
            <person name="Bonometti L."/>
            <person name="Westerberg I."/>
            <person name="Brannstrom I.O."/>
            <person name="Guillou S."/>
            <person name="Cros-Aarteil S."/>
            <person name="Calhoun S."/>
            <person name="Haridas S."/>
            <person name="Kuo A."/>
            <person name="Mondo S."/>
            <person name="Pangilinan J."/>
            <person name="Riley R."/>
            <person name="Labutti K."/>
            <person name="Andreopoulos B."/>
            <person name="Lipzen A."/>
            <person name="Chen C."/>
            <person name="Yanf M."/>
            <person name="Daum C."/>
            <person name="Ng V."/>
            <person name="Clum A."/>
            <person name="Ohm R."/>
            <person name="Martin F."/>
            <person name="Silar P."/>
            <person name="Natvig D."/>
            <person name="Lalanne C."/>
            <person name="Gautier V."/>
            <person name="Ament-Velasquez S.L."/>
            <person name="Kruys A."/>
            <person name="Hutchinson M.I."/>
            <person name="Powell A.J."/>
            <person name="Barry K."/>
            <person name="Miller A.N."/>
            <person name="Grigoriev I.V."/>
            <person name="Debuchy R."/>
            <person name="Gladieux P."/>
            <person name="Thoren M.H."/>
            <person name="Johannesson H."/>
        </authorList>
    </citation>
    <scope>NUCLEOTIDE SEQUENCE</scope>
    <source>
        <strain evidence="1">CBS 757.83</strain>
    </source>
</reference>
<evidence type="ECO:0000313" key="1">
    <source>
        <dbReference type="EMBL" id="KAK4097576.1"/>
    </source>
</evidence>
<gene>
    <name evidence="1" type="ORF">N658DRAFT_270913</name>
</gene>
<name>A0AAN6PY90_9PEZI</name>
<keyword evidence="2" id="KW-1185">Reference proteome</keyword>
<proteinExistence type="predicted"/>
<reference evidence="1" key="1">
    <citation type="journal article" date="2023" name="Mol. Phylogenet. Evol.">
        <title>Genome-scale phylogeny and comparative genomics of the fungal order Sordariales.</title>
        <authorList>
            <person name="Hensen N."/>
            <person name="Bonometti L."/>
            <person name="Westerberg I."/>
            <person name="Brannstrom I.O."/>
            <person name="Guillou S."/>
            <person name="Cros-Aarteil S."/>
            <person name="Calhoun S."/>
            <person name="Haridas S."/>
            <person name="Kuo A."/>
            <person name="Mondo S."/>
            <person name="Pangilinan J."/>
            <person name="Riley R."/>
            <person name="LaButti K."/>
            <person name="Andreopoulos B."/>
            <person name="Lipzen A."/>
            <person name="Chen C."/>
            <person name="Yan M."/>
            <person name="Daum C."/>
            <person name="Ng V."/>
            <person name="Clum A."/>
            <person name="Steindorff A."/>
            <person name="Ohm R.A."/>
            <person name="Martin F."/>
            <person name="Silar P."/>
            <person name="Natvig D.O."/>
            <person name="Lalanne C."/>
            <person name="Gautier V."/>
            <person name="Ament-Velasquez S.L."/>
            <person name="Kruys A."/>
            <person name="Hutchinson M.I."/>
            <person name="Powell A.J."/>
            <person name="Barry K."/>
            <person name="Miller A.N."/>
            <person name="Grigoriev I.V."/>
            <person name="Debuchy R."/>
            <person name="Gladieux P."/>
            <person name="Hiltunen Thoren M."/>
            <person name="Johannesson H."/>
        </authorList>
    </citation>
    <scope>NUCLEOTIDE SEQUENCE</scope>
    <source>
        <strain evidence="1">CBS 757.83</strain>
    </source>
</reference>
<dbReference type="Proteomes" id="UP001305647">
    <property type="component" value="Unassembled WGS sequence"/>
</dbReference>
<protein>
    <submittedName>
        <fullName evidence="1">Uncharacterized protein</fullName>
    </submittedName>
</protein>
<accession>A0AAN6PY90</accession>
<evidence type="ECO:0000313" key="2">
    <source>
        <dbReference type="Proteomes" id="UP001305647"/>
    </source>
</evidence>
<organism evidence="1 2">
    <name type="scientific">Parathielavia hyrcaniae</name>
    <dbReference type="NCBI Taxonomy" id="113614"/>
    <lineage>
        <taxon>Eukaryota</taxon>
        <taxon>Fungi</taxon>
        <taxon>Dikarya</taxon>
        <taxon>Ascomycota</taxon>
        <taxon>Pezizomycotina</taxon>
        <taxon>Sordariomycetes</taxon>
        <taxon>Sordariomycetidae</taxon>
        <taxon>Sordariales</taxon>
        <taxon>Chaetomiaceae</taxon>
        <taxon>Parathielavia</taxon>
    </lineage>
</organism>
<dbReference type="EMBL" id="MU863672">
    <property type="protein sequence ID" value="KAK4097576.1"/>
    <property type="molecule type" value="Genomic_DNA"/>
</dbReference>
<comment type="caution">
    <text evidence="1">The sequence shown here is derived from an EMBL/GenBank/DDBJ whole genome shotgun (WGS) entry which is preliminary data.</text>
</comment>
<sequence>MHAREALRRPNFDGDAVDTCLGPFLPPPLLQAKSVWLVFGAGNPVNAWVGEPP</sequence>